<dbReference type="PANTHER" id="PTHR43441">
    <property type="entry name" value="RIBOSOMAL-PROTEIN-SERINE ACETYLTRANSFERASE"/>
    <property type="match status" value="1"/>
</dbReference>
<feature type="domain" description="N-acetyltransferase" evidence="1">
    <location>
        <begin position="66"/>
        <end position="183"/>
    </location>
</feature>
<dbReference type="GO" id="GO:0005737">
    <property type="term" value="C:cytoplasm"/>
    <property type="evidence" value="ECO:0007669"/>
    <property type="project" value="TreeGrafter"/>
</dbReference>
<dbReference type="Gene3D" id="3.40.630.30">
    <property type="match status" value="1"/>
</dbReference>
<keyword evidence="2" id="KW-0808">Transferase</keyword>
<accession>A0A4Q7DGU6</accession>
<protein>
    <submittedName>
        <fullName evidence="2">N-acetyltransferase</fullName>
    </submittedName>
</protein>
<dbReference type="GO" id="GO:1990189">
    <property type="term" value="F:protein N-terminal-serine acetyltransferase activity"/>
    <property type="evidence" value="ECO:0007669"/>
    <property type="project" value="TreeGrafter"/>
</dbReference>
<organism evidence="2 3">
    <name type="scientific">Candidatus Finniella inopinata</name>
    <dbReference type="NCBI Taxonomy" id="1696036"/>
    <lineage>
        <taxon>Bacteria</taxon>
        <taxon>Pseudomonadati</taxon>
        <taxon>Pseudomonadota</taxon>
        <taxon>Alphaproteobacteria</taxon>
        <taxon>Holosporales</taxon>
        <taxon>Candidatus Paracaedibacteraceae</taxon>
        <taxon>Candidatus Finniella</taxon>
    </lineage>
</organism>
<dbReference type="InterPro" id="IPR051908">
    <property type="entry name" value="Ribosomal_N-acetyltransferase"/>
</dbReference>
<dbReference type="GO" id="GO:0008999">
    <property type="term" value="F:protein-N-terminal-alanine acetyltransferase activity"/>
    <property type="evidence" value="ECO:0007669"/>
    <property type="project" value="TreeGrafter"/>
</dbReference>
<evidence type="ECO:0000313" key="3">
    <source>
        <dbReference type="Proteomes" id="UP000293550"/>
    </source>
</evidence>
<dbReference type="AlphaFoldDB" id="A0A4Q7DGU6"/>
<dbReference type="InterPro" id="IPR016181">
    <property type="entry name" value="Acyl_CoA_acyltransferase"/>
</dbReference>
<evidence type="ECO:0000313" key="2">
    <source>
        <dbReference type="EMBL" id="RZI46121.1"/>
    </source>
</evidence>
<dbReference type="EMBL" id="SCFB01000005">
    <property type="protein sequence ID" value="RZI46121.1"/>
    <property type="molecule type" value="Genomic_DNA"/>
</dbReference>
<evidence type="ECO:0000259" key="1">
    <source>
        <dbReference type="Pfam" id="PF13302"/>
    </source>
</evidence>
<dbReference type="Pfam" id="PF13302">
    <property type="entry name" value="Acetyltransf_3"/>
    <property type="match status" value="1"/>
</dbReference>
<dbReference type="SUPFAM" id="SSF55729">
    <property type="entry name" value="Acyl-CoA N-acyltransferases (Nat)"/>
    <property type="match status" value="1"/>
</dbReference>
<name>A0A4Q7DGU6_9PROT</name>
<reference evidence="2 3" key="1">
    <citation type="submission" date="2018-10" db="EMBL/GenBank/DDBJ databases">
        <title>An updated phylogeny of the Alphaproteobacteria reveals that the parasitic Rickettsiales and Holosporales have independent origins.</title>
        <authorList>
            <person name="Munoz-Gomez S.A."/>
            <person name="Hess S."/>
            <person name="Burger G."/>
            <person name="Lang B.F."/>
            <person name="Susko E."/>
            <person name="Slamovits C.H."/>
            <person name="Roger A.J."/>
        </authorList>
    </citation>
    <scope>NUCLEOTIDE SEQUENCE [LARGE SCALE GENOMIC DNA]</scope>
    <source>
        <strain evidence="2">HOLO01</strain>
    </source>
</reference>
<dbReference type="OrthoDB" id="9804153at2"/>
<dbReference type="Proteomes" id="UP000293550">
    <property type="component" value="Unassembled WGS sequence"/>
</dbReference>
<comment type="caution">
    <text evidence="2">The sequence shown here is derived from an EMBL/GenBank/DDBJ whole genome shotgun (WGS) entry which is preliminary data.</text>
</comment>
<dbReference type="PANTHER" id="PTHR43441:SF3">
    <property type="entry name" value="ACETYLTRANSFERASE"/>
    <property type="match status" value="1"/>
</dbReference>
<sequence>MPPSKNSSTNLIDSPSATLKDYMNKILIDLPEVIETSRLRLQMPKAGFGEKLHQAINDGFEDYVQWLNWSANVPGIGAVEEDCRKHHADFILRDFIRYLIIDKETEEVLGRCAFPSFQANWMIPQFGISYFIRRSQRSKGYATEAVHALSILAFRVLKSRKLEIYCDAENVASTKVPIKLGFKLEYVQKGGWPRKDGNLAELQTYSVFSESDLLPAGC</sequence>
<dbReference type="InterPro" id="IPR000182">
    <property type="entry name" value="GNAT_dom"/>
</dbReference>
<proteinExistence type="predicted"/>
<keyword evidence="3" id="KW-1185">Reference proteome</keyword>
<gene>
    <name evidence="2" type="ORF">EQU50_04085</name>
</gene>